<evidence type="ECO:0000313" key="1">
    <source>
        <dbReference type="EMBL" id="KIJ46667.1"/>
    </source>
</evidence>
<dbReference type="Proteomes" id="UP000054279">
    <property type="component" value="Unassembled WGS sequence"/>
</dbReference>
<keyword evidence="2" id="KW-1185">Reference proteome</keyword>
<gene>
    <name evidence="1" type="ORF">M422DRAFT_249824</name>
</gene>
<dbReference type="AlphaFoldDB" id="A0A0C9W3P0"/>
<evidence type="ECO:0000313" key="2">
    <source>
        <dbReference type="Proteomes" id="UP000054279"/>
    </source>
</evidence>
<organism evidence="1 2">
    <name type="scientific">Sphaerobolus stellatus (strain SS14)</name>
    <dbReference type="NCBI Taxonomy" id="990650"/>
    <lineage>
        <taxon>Eukaryota</taxon>
        <taxon>Fungi</taxon>
        <taxon>Dikarya</taxon>
        <taxon>Basidiomycota</taxon>
        <taxon>Agaricomycotina</taxon>
        <taxon>Agaricomycetes</taxon>
        <taxon>Phallomycetidae</taxon>
        <taxon>Geastrales</taxon>
        <taxon>Sphaerobolaceae</taxon>
        <taxon>Sphaerobolus</taxon>
    </lineage>
</organism>
<proteinExistence type="predicted"/>
<dbReference type="EMBL" id="KN837106">
    <property type="protein sequence ID" value="KIJ46667.1"/>
    <property type="molecule type" value="Genomic_DNA"/>
</dbReference>
<accession>A0A0C9W3P0</accession>
<dbReference type="HOGENOM" id="CLU_2016684_0_0_1"/>
<name>A0A0C9W3P0_SPHS4</name>
<reference evidence="1 2" key="1">
    <citation type="submission" date="2014-06" db="EMBL/GenBank/DDBJ databases">
        <title>Evolutionary Origins and Diversification of the Mycorrhizal Mutualists.</title>
        <authorList>
            <consortium name="DOE Joint Genome Institute"/>
            <consortium name="Mycorrhizal Genomics Consortium"/>
            <person name="Kohler A."/>
            <person name="Kuo A."/>
            <person name="Nagy L.G."/>
            <person name="Floudas D."/>
            <person name="Copeland A."/>
            <person name="Barry K.W."/>
            <person name="Cichocki N."/>
            <person name="Veneault-Fourrey C."/>
            <person name="LaButti K."/>
            <person name="Lindquist E.A."/>
            <person name="Lipzen A."/>
            <person name="Lundell T."/>
            <person name="Morin E."/>
            <person name="Murat C."/>
            <person name="Riley R."/>
            <person name="Ohm R."/>
            <person name="Sun H."/>
            <person name="Tunlid A."/>
            <person name="Henrissat B."/>
            <person name="Grigoriev I.V."/>
            <person name="Hibbett D.S."/>
            <person name="Martin F."/>
        </authorList>
    </citation>
    <scope>NUCLEOTIDE SEQUENCE [LARGE SCALE GENOMIC DNA]</scope>
    <source>
        <strain evidence="1 2">SS14</strain>
    </source>
</reference>
<protein>
    <submittedName>
        <fullName evidence="1">Uncharacterized protein</fullName>
    </submittedName>
</protein>
<sequence>MLRSHIAKMKWFNGISGLLIDIQYWHHCLMEVLILVFSYMIWQSDRLQLFYIPPKLYQSGDAIYDRTPKLIIIHCAENTEISVARVQQEMKKGRAVDFWNGILPEKLNSGILKLSSTPSPQDE</sequence>